<comment type="caution">
    <text evidence="2">The sequence shown here is derived from an EMBL/GenBank/DDBJ whole genome shotgun (WGS) entry which is preliminary data.</text>
</comment>
<dbReference type="PANTHER" id="PTHR33264">
    <property type="entry name" value="EXPRESSED PROTEIN"/>
    <property type="match status" value="1"/>
</dbReference>
<proteinExistence type="predicted"/>
<dbReference type="Gramene" id="OE9A090043T1">
    <property type="protein sequence ID" value="OE9A090043C1"/>
    <property type="gene ID" value="OE9A090043"/>
</dbReference>
<keyword evidence="1" id="KW-1133">Transmembrane helix</keyword>
<name>A0A8S0SQZ3_OLEEU</name>
<dbReference type="EMBL" id="CACTIH010005477">
    <property type="protein sequence ID" value="CAA2994592.1"/>
    <property type="molecule type" value="Genomic_DNA"/>
</dbReference>
<dbReference type="Proteomes" id="UP000594638">
    <property type="component" value="Unassembled WGS sequence"/>
</dbReference>
<dbReference type="OrthoDB" id="689054at2759"/>
<keyword evidence="1" id="KW-0812">Transmembrane</keyword>
<reference evidence="2 3" key="1">
    <citation type="submission" date="2019-12" db="EMBL/GenBank/DDBJ databases">
        <authorList>
            <person name="Alioto T."/>
            <person name="Alioto T."/>
            <person name="Gomez Garrido J."/>
        </authorList>
    </citation>
    <scope>NUCLEOTIDE SEQUENCE [LARGE SCALE GENOMIC DNA]</scope>
</reference>
<keyword evidence="1" id="KW-0472">Membrane</keyword>
<evidence type="ECO:0000256" key="1">
    <source>
        <dbReference type="SAM" id="Phobius"/>
    </source>
</evidence>
<dbReference type="PANTHER" id="PTHR33264:SF6">
    <property type="entry name" value="OS01G0638800 PROTEIN"/>
    <property type="match status" value="1"/>
</dbReference>
<organism evidence="2 3">
    <name type="scientific">Olea europaea subsp. europaea</name>
    <dbReference type="NCBI Taxonomy" id="158383"/>
    <lineage>
        <taxon>Eukaryota</taxon>
        <taxon>Viridiplantae</taxon>
        <taxon>Streptophyta</taxon>
        <taxon>Embryophyta</taxon>
        <taxon>Tracheophyta</taxon>
        <taxon>Spermatophyta</taxon>
        <taxon>Magnoliopsida</taxon>
        <taxon>eudicotyledons</taxon>
        <taxon>Gunneridae</taxon>
        <taxon>Pentapetalae</taxon>
        <taxon>asterids</taxon>
        <taxon>lamiids</taxon>
        <taxon>Lamiales</taxon>
        <taxon>Oleaceae</taxon>
        <taxon>Oleeae</taxon>
        <taxon>Olea</taxon>
    </lineage>
</organism>
<sequence length="161" mass="17974">MNHQRQRMAEDGGGEAIVCNGKSCQSCTAGMIADCIAVCCCPCVVVNILAFAFLKLPWMVARKYLGLGKKRECEMIYGHNGRETYETWEKGTGDEGSLKIVGEEETMNRAFEEEEVWLELYKIRAEIVTCERLQILAHAGMWIVNWANSLGCVVHAALGHE</sequence>
<keyword evidence="3" id="KW-1185">Reference proteome</keyword>
<protein>
    <submittedName>
        <fullName evidence="2">Uncharacterized protein</fullName>
    </submittedName>
</protein>
<feature type="transmembrane region" description="Helical" evidence="1">
    <location>
        <begin position="31"/>
        <end position="54"/>
    </location>
</feature>
<accession>A0A8S0SQZ3</accession>
<dbReference type="AlphaFoldDB" id="A0A8S0SQZ3"/>
<evidence type="ECO:0000313" key="3">
    <source>
        <dbReference type="Proteomes" id="UP000594638"/>
    </source>
</evidence>
<evidence type="ECO:0000313" key="2">
    <source>
        <dbReference type="EMBL" id="CAA2994592.1"/>
    </source>
</evidence>
<gene>
    <name evidence="2" type="ORF">OLEA9_A090043</name>
</gene>